<proteinExistence type="predicted"/>
<dbReference type="GeneID" id="95985236"/>
<name>A0ABR3Q6A2_9TREE</name>
<dbReference type="Pfam" id="PF01738">
    <property type="entry name" value="DLH"/>
    <property type="match status" value="1"/>
</dbReference>
<dbReference type="InterPro" id="IPR029058">
    <property type="entry name" value="AB_hydrolase_fold"/>
</dbReference>
<evidence type="ECO:0000313" key="2">
    <source>
        <dbReference type="EMBL" id="KAL1410188.1"/>
    </source>
</evidence>
<protein>
    <recommendedName>
        <fullName evidence="1">Dienelactone hydrolase domain-containing protein</fullName>
    </recommendedName>
</protein>
<dbReference type="InterPro" id="IPR002925">
    <property type="entry name" value="Dienelactn_hydro"/>
</dbReference>
<dbReference type="RefSeq" id="XP_069210132.1">
    <property type="nucleotide sequence ID" value="XM_069352714.1"/>
</dbReference>
<dbReference type="PANTHER" id="PTHR47668">
    <property type="entry name" value="DIENELACTONE HYDROLASE FAMILY PROTEIN (AFU_ORTHOLOGUE AFUA_6G01940)"/>
    <property type="match status" value="1"/>
</dbReference>
<organism evidence="2 3">
    <name type="scientific">Vanrija albida</name>
    <dbReference type="NCBI Taxonomy" id="181172"/>
    <lineage>
        <taxon>Eukaryota</taxon>
        <taxon>Fungi</taxon>
        <taxon>Dikarya</taxon>
        <taxon>Basidiomycota</taxon>
        <taxon>Agaricomycotina</taxon>
        <taxon>Tremellomycetes</taxon>
        <taxon>Trichosporonales</taxon>
        <taxon>Trichosporonaceae</taxon>
        <taxon>Vanrija</taxon>
    </lineage>
</organism>
<comment type="caution">
    <text evidence="2">The sequence shown here is derived from an EMBL/GenBank/DDBJ whole genome shotgun (WGS) entry which is preliminary data.</text>
</comment>
<dbReference type="Proteomes" id="UP001565368">
    <property type="component" value="Unassembled WGS sequence"/>
</dbReference>
<feature type="domain" description="Dienelactone hydrolase" evidence="1">
    <location>
        <begin position="32"/>
        <end position="246"/>
    </location>
</feature>
<dbReference type="SUPFAM" id="SSF53474">
    <property type="entry name" value="alpha/beta-Hydrolases"/>
    <property type="match status" value="1"/>
</dbReference>
<dbReference type="Gene3D" id="3.40.50.1820">
    <property type="entry name" value="alpha/beta hydrolase"/>
    <property type="match status" value="1"/>
</dbReference>
<keyword evidence="3" id="KW-1185">Reference proteome</keyword>
<dbReference type="PANTHER" id="PTHR47668:SF1">
    <property type="entry name" value="DIENELACTONE HYDROLASE DOMAIN-CONTAINING PROTEIN-RELATED"/>
    <property type="match status" value="1"/>
</dbReference>
<accession>A0ABR3Q6A2</accession>
<evidence type="ECO:0000259" key="1">
    <source>
        <dbReference type="Pfam" id="PF01738"/>
    </source>
</evidence>
<dbReference type="EMBL" id="JBBXJM010000003">
    <property type="protein sequence ID" value="KAL1410188.1"/>
    <property type="molecule type" value="Genomic_DNA"/>
</dbReference>
<gene>
    <name evidence="2" type="ORF">Q8F55_004193</name>
</gene>
<evidence type="ECO:0000313" key="3">
    <source>
        <dbReference type="Proteomes" id="UP001565368"/>
    </source>
</evidence>
<reference evidence="2 3" key="1">
    <citation type="submission" date="2023-08" db="EMBL/GenBank/DDBJ databases">
        <title>Annotated Genome Sequence of Vanrija albida AlHP1.</title>
        <authorList>
            <person name="Herzog R."/>
        </authorList>
    </citation>
    <scope>NUCLEOTIDE SEQUENCE [LARGE SCALE GENOMIC DNA]</scope>
    <source>
        <strain evidence="2 3">AlHP1</strain>
    </source>
</reference>
<sequence>MALPPSHQCCTLAPASAEYTPKGEYAELAGLKTYFTGPEDTGKAVLITYDVFGFTPQALQGADLIASAGYRVVIPDFLQGNYATPEMFSGTDAGNAARAKLFGGFPGVPSSQSDQIGAALDGLKALGYASVGAAGFCWGWKAIVTAEKVNEFAAISAAHPSFVDVADADRIHNTPVLLLPSQGEDRATVDGLYAALEKANPGKNYIKWYPDAVHGFAAARADLSDEKQREAFHDAYVQFTNFFKATL</sequence>